<dbReference type="GO" id="GO:0004789">
    <property type="term" value="F:thiamine-phosphate diphosphorylase activity"/>
    <property type="evidence" value="ECO:0007669"/>
    <property type="project" value="TreeGrafter"/>
</dbReference>
<organism evidence="4 5">
    <name type="scientific">Virgibacillus phasianinus</name>
    <dbReference type="NCBI Taxonomy" id="2017483"/>
    <lineage>
        <taxon>Bacteria</taxon>
        <taxon>Bacillati</taxon>
        <taxon>Bacillota</taxon>
        <taxon>Bacilli</taxon>
        <taxon>Bacillales</taxon>
        <taxon>Bacillaceae</taxon>
        <taxon>Virgibacillus</taxon>
    </lineage>
</organism>
<sequence length="214" mass="23193">MSGELHVISTGKQSLKTVTSIMRQIHPFIDYFHLREKSWSAHELIQGVKSLSVAGVPTEKIMINDRVDVAHAMNTRGVQLSDQSMGVELVNRYYNHLRIGCSVHHTAKGVAAAKHGADYLLFGHIFETQSKPGMKPKGLASLREMVERVPIPVIAIGGITPANTSDVIQNGASGIAVLSGVLLADDPLKAALAYQKALKNSTYAEGRCKDEPKL</sequence>
<dbReference type="SUPFAM" id="SSF51391">
    <property type="entry name" value="Thiamin phosphate synthase"/>
    <property type="match status" value="1"/>
</dbReference>
<dbReference type="AlphaFoldDB" id="A0A220U720"/>
<reference evidence="4 5" key="1">
    <citation type="submission" date="2017-07" db="EMBL/GenBank/DDBJ databases">
        <title>Virgibacillus sp. LM2416.</title>
        <authorList>
            <person name="Tak E.J."/>
            <person name="Bae J.-W."/>
        </authorList>
    </citation>
    <scope>NUCLEOTIDE SEQUENCE [LARGE SCALE GENOMIC DNA]</scope>
    <source>
        <strain evidence="4 5">LM2416</strain>
    </source>
</reference>
<gene>
    <name evidence="4" type="ORF">CFK37_18020</name>
</gene>
<dbReference type="KEGG" id="vil:CFK37_18020"/>
<evidence type="ECO:0000313" key="4">
    <source>
        <dbReference type="EMBL" id="ASK63917.1"/>
    </source>
</evidence>
<feature type="domain" description="Thiamine phosphate synthase/TenI" evidence="3">
    <location>
        <begin position="15"/>
        <end position="181"/>
    </location>
</feature>
<name>A0A220U720_9BACI</name>
<dbReference type="Proteomes" id="UP000198312">
    <property type="component" value="Chromosome"/>
</dbReference>
<dbReference type="InterPro" id="IPR013785">
    <property type="entry name" value="Aldolase_TIM"/>
</dbReference>
<dbReference type="GO" id="GO:0005737">
    <property type="term" value="C:cytoplasm"/>
    <property type="evidence" value="ECO:0007669"/>
    <property type="project" value="TreeGrafter"/>
</dbReference>
<keyword evidence="2" id="KW-0784">Thiamine biosynthesis</keyword>
<dbReference type="PANTHER" id="PTHR20857">
    <property type="entry name" value="THIAMINE-PHOSPHATE PYROPHOSPHORYLASE"/>
    <property type="match status" value="1"/>
</dbReference>
<dbReference type="RefSeq" id="WP_089063175.1">
    <property type="nucleotide sequence ID" value="NZ_CP022315.1"/>
</dbReference>
<dbReference type="EMBL" id="CP022315">
    <property type="protein sequence ID" value="ASK63917.1"/>
    <property type="molecule type" value="Genomic_DNA"/>
</dbReference>
<dbReference type="CDD" id="cd00564">
    <property type="entry name" value="TMP_TenI"/>
    <property type="match status" value="1"/>
</dbReference>
<protein>
    <submittedName>
        <fullName evidence="4">Thiamine phosphate synthase</fullName>
    </submittedName>
</protein>
<dbReference type="Pfam" id="PF02581">
    <property type="entry name" value="TMP-TENI"/>
    <property type="match status" value="1"/>
</dbReference>
<dbReference type="GO" id="GO:0009228">
    <property type="term" value="P:thiamine biosynthetic process"/>
    <property type="evidence" value="ECO:0007669"/>
    <property type="project" value="UniProtKB-KW"/>
</dbReference>
<dbReference type="PANTHER" id="PTHR20857:SF22">
    <property type="entry name" value="THIAZOLE TAUTOMERASE"/>
    <property type="match status" value="1"/>
</dbReference>
<accession>A0A220U720</accession>
<evidence type="ECO:0000256" key="1">
    <source>
        <dbReference type="ARBA" id="ARBA00004948"/>
    </source>
</evidence>
<dbReference type="InterPro" id="IPR036206">
    <property type="entry name" value="ThiamineP_synth_sf"/>
</dbReference>
<dbReference type="Gene3D" id="3.20.20.70">
    <property type="entry name" value="Aldolase class I"/>
    <property type="match status" value="1"/>
</dbReference>
<evidence type="ECO:0000259" key="3">
    <source>
        <dbReference type="Pfam" id="PF02581"/>
    </source>
</evidence>
<dbReference type="OrthoDB" id="9815348at2"/>
<dbReference type="InterPro" id="IPR022998">
    <property type="entry name" value="ThiamineP_synth_TenI"/>
</dbReference>
<evidence type="ECO:0000256" key="2">
    <source>
        <dbReference type="ARBA" id="ARBA00022977"/>
    </source>
</evidence>
<proteinExistence type="predicted"/>
<evidence type="ECO:0000313" key="5">
    <source>
        <dbReference type="Proteomes" id="UP000198312"/>
    </source>
</evidence>
<comment type="pathway">
    <text evidence="1">Cofactor biosynthesis; thiamine diphosphate biosynthesis.</text>
</comment>
<keyword evidence="5" id="KW-1185">Reference proteome</keyword>